<feature type="transmembrane region" description="Helical" evidence="6">
    <location>
        <begin position="366"/>
        <end position="393"/>
    </location>
</feature>
<dbReference type="InterPro" id="IPR051717">
    <property type="entry name" value="MFS_MFSD6"/>
</dbReference>
<keyword evidence="5 6" id="KW-0472">Membrane</keyword>
<reference evidence="8 9" key="1">
    <citation type="journal article" date="2024" name="BMC Genomics">
        <title>De novo assembly and annotation of Popillia japonica's genome with initial clues to its potential as an invasive pest.</title>
        <authorList>
            <person name="Cucini C."/>
            <person name="Boschi S."/>
            <person name="Funari R."/>
            <person name="Cardaioli E."/>
            <person name="Iannotti N."/>
            <person name="Marturano G."/>
            <person name="Paoli F."/>
            <person name="Bruttini M."/>
            <person name="Carapelli A."/>
            <person name="Frati F."/>
            <person name="Nardi F."/>
        </authorList>
    </citation>
    <scope>NUCLEOTIDE SEQUENCE [LARGE SCALE GENOMIC DNA]</scope>
    <source>
        <strain evidence="8">DMR45628</strain>
    </source>
</reference>
<feature type="transmembrane region" description="Helical" evidence="6">
    <location>
        <begin position="39"/>
        <end position="62"/>
    </location>
</feature>
<feature type="transmembrane region" description="Helical" evidence="6">
    <location>
        <begin position="293"/>
        <end position="313"/>
    </location>
</feature>
<evidence type="ECO:0000256" key="6">
    <source>
        <dbReference type="SAM" id="Phobius"/>
    </source>
</evidence>
<evidence type="ECO:0000256" key="1">
    <source>
        <dbReference type="ARBA" id="ARBA00004141"/>
    </source>
</evidence>
<feature type="transmembrane region" description="Helical" evidence="6">
    <location>
        <begin position="442"/>
        <end position="462"/>
    </location>
</feature>
<gene>
    <name evidence="8" type="ORF">QE152_g13037</name>
</gene>
<evidence type="ECO:0000256" key="3">
    <source>
        <dbReference type="ARBA" id="ARBA00022692"/>
    </source>
</evidence>
<proteinExistence type="inferred from homology"/>
<dbReference type="SUPFAM" id="SSF103473">
    <property type="entry name" value="MFS general substrate transporter"/>
    <property type="match status" value="1"/>
</dbReference>
<keyword evidence="3 6" id="KW-0812">Transmembrane</keyword>
<dbReference type="InterPro" id="IPR024989">
    <property type="entry name" value="MFS_assoc_dom"/>
</dbReference>
<dbReference type="PANTHER" id="PTHR16172:SF30">
    <property type="entry name" value="SUGAR BABY, ISOFORM C"/>
    <property type="match status" value="1"/>
</dbReference>
<feature type="transmembrane region" description="Helical" evidence="6">
    <location>
        <begin position="74"/>
        <end position="92"/>
    </location>
</feature>
<feature type="transmembrane region" description="Helical" evidence="6">
    <location>
        <begin position="250"/>
        <end position="272"/>
    </location>
</feature>
<evidence type="ECO:0000259" key="7">
    <source>
        <dbReference type="Pfam" id="PF12832"/>
    </source>
</evidence>
<evidence type="ECO:0000256" key="5">
    <source>
        <dbReference type="ARBA" id="ARBA00023136"/>
    </source>
</evidence>
<name>A0AAW1LG02_POPJA</name>
<dbReference type="Gene3D" id="1.20.1250.20">
    <property type="entry name" value="MFS general substrate transporter like domains"/>
    <property type="match status" value="3"/>
</dbReference>
<dbReference type="Pfam" id="PF12832">
    <property type="entry name" value="MFS_1_like"/>
    <property type="match status" value="1"/>
</dbReference>
<evidence type="ECO:0000256" key="4">
    <source>
        <dbReference type="ARBA" id="ARBA00022989"/>
    </source>
</evidence>
<evidence type="ECO:0000256" key="2">
    <source>
        <dbReference type="ARBA" id="ARBA00005241"/>
    </source>
</evidence>
<protein>
    <submittedName>
        <fullName evidence="8">MFS_1 like family</fullName>
    </submittedName>
</protein>
<evidence type="ECO:0000313" key="8">
    <source>
        <dbReference type="EMBL" id="KAK9732224.1"/>
    </source>
</evidence>
<dbReference type="Proteomes" id="UP001458880">
    <property type="component" value="Unassembled WGS sequence"/>
</dbReference>
<dbReference type="GO" id="GO:0016020">
    <property type="term" value="C:membrane"/>
    <property type="evidence" value="ECO:0007669"/>
    <property type="project" value="UniProtKB-SubCell"/>
</dbReference>
<sequence>MFNKINNKLVPLKGHYFLWNAGTGPVVPFLSTYAKQLGFSSSTVGVMYTVMPFMGMIAKPLFGAIADRYKCQKIIFLTFILVTAAAFLATFYSPTIEPERKIGFACDNSFTSLHTCVNNITVSDCAVTNLQSQIKENSTVRCDLTCPMSDNHWSTICEHWGVSSYCNNAMWSDRLSFQVDIKMWYTEQIGDCVYLRVSNAIFEDGAEHYPNCRDSAHRIFATCDMRCDSVAINEMVEQPQLDDSEVYGAYQFWLLFLFMIIGWVGQAIVVSVTDAVCFEMLDNKPQRYGVQRCFGALGWGLSTVIAGLLMDSFSNSSSSVKNYTSVFYMACGILLLDFIVSYKLNYTQKKMSTNILRDVGLLLTNFRIVIFMLFCIFIGMCTGLVWNFLFWLIEYLAENQEGCDFMTWIKTLQGLVGAVQCLLGELPLFFLSGWILKRIGHVNAISLILLVIGIRFVLYSVIKNPWWFLPVELTNGVTFGHQIRTIFRHKESLVVPPGGIN</sequence>
<feature type="domain" description="Major facilitator superfamily associated" evidence="7">
    <location>
        <begin position="11"/>
        <end position="481"/>
    </location>
</feature>
<organism evidence="8 9">
    <name type="scientific">Popillia japonica</name>
    <name type="common">Japanese beetle</name>
    <dbReference type="NCBI Taxonomy" id="7064"/>
    <lineage>
        <taxon>Eukaryota</taxon>
        <taxon>Metazoa</taxon>
        <taxon>Ecdysozoa</taxon>
        <taxon>Arthropoda</taxon>
        <taxon>Hexapoda</taxon>
        <taxon>Insecta</taxon>
        <taxon>Pterygota</taxon>
        <taxon>Neoptera</taxon>
        <taxon>Endopterygota</taxon>
        <taxon>Coleoptera</taxon>
        <taxon>Polyphaga</taxon>
        <taxon>Scarabaeiformia</taxon>
        <taxon>Scarabaeidae</taxon>
        <taxon>Rutelinae</taxon>
        <taxon>Popillia</taxon>
    </lineage>
</organism>
<dbReference type="AlphaFoldDB" id="A0AAW1LG02"/>
<comment type="similarity">
    <text evidence="2">Belongs to the major facilitator superfamily. MFSD6 family.</text>
</comment>
<feature type="transmembrane region" description="Helical" evidence="6">
    <location>
        <begin position="413"/>
        <end position="435"/>
    </location>
</feature>
<dbReference type="EMBL" id="JASPKY010000121">
    <property type="protein sequence ID" value="KAK9732224.1"/>
    <property type="molecule type" value="Genomic_DNA"/>
</dbReference>
<comment type="caution">
    <text evidence="8">The sequence shown here is derived from an EMBL/GenBank/DDBJ whole genome shotgun (WGS) entry which is preliminary data.</text>
</comment>
<accession>A0AAW1LG02</accession>
<dbReference type="InterPro" id="IPR036259">
    <property type="entry name" value="MFS_trans_sf"/>
</dbReference>
<feature type="transmembrane region" description="Helical" evidence="6">
    <location>
        <begin position="325"/>
        <end position="345"/>
    </location>
</feature>
<dbReference type="PANTHER" id="PTHR16172">
    <property type="entry name" value="MAJOR FACILITATOR SUPERFAMILY DOMAIN-CONTAINING PROTEIN 6-LIKE"/>
    <property type="match status" value="1"/>
</dbReference>
<comment type="subcellular location">
    <subcellularLocation>
        <location evidence="1">Membrane</location>
        <topology evidence="1">Multi-pass membrane protein</topology>
    </subcellularLocation>
</comment>
<keyword evidence="4 6" id="KW-1133">Transmembrane helix</keyword>
<keyword evidence="9" id="KW-1185">Reference proteome</keyword>
<evidence type="ECO:0000313" key="9">
    <source>
        <dbReference type="Proteomes" id="UP001458880"/>
    </source>
</evidence>